<evidence type="ECO:0000256" key="1">
    <source>
        <dbReference type="SAM" id="SignalP"/>
    </source>
</evidence>
<keyword evidence="1" id="KW-0732">Signal</keyword>
<feature type="signal peptide" evidence="1">
    <location>
        <begin position="1"/>
        <end position="37"/>
    </location>
</feature>
<accession>A0ABP7DVH5</accession>
<evidence type="ECO:0000313" key="2">
    <source>
        <dbReference type="EMBL" id="GAA3709643.1"/>
    </source>
</evidence>
<organism evidence="2 3">
    <name type="scientific">Nonomuraea antimicrobica</name>
    <dbReference type="NCBI Taxonomy" id="561173"/>
    <lineage>
        <taxon>Bacteria</taxon>
        <taxon>Bacillati</taxon>
        <taxon>Actinomycetota</taxon>
        <taxon>Actinomycetes</taxon>
        <taxon>Streptosporangiales</taxon>
        <taxon>Streptosporangiaceae</taxon>
        <taxon>Nonomuraea</taxon>
    </lineage>
</organism>
<reference evidence="3" key="1">
    <citation type="journal article" date="2019" name="Int. J. Syst. Evol. Microbiol.">
        <title>The Global Catalogue of Microorganisms (GCM) 10K type strain sequencing project: providing services to taxonomists for standard genome sequencing and annotation.</title>
        <authorList>
            <consortium name="The Broad Institute Genomics Platform"/>
            <consortium name="The Broad Institute Genome Sequencing Center for Infectious Disease"/>
            <person name="Wu L."/>
            <person name="Ma J."/>
        </authorList>
    </citation>
    <scope>NUCLEOTIDE SEQUENCE [LARGE SCALE GENOMIC DNA]</scope>
    <source>
        <strain evidence="3">JCM 16904</strain>
    </source>
</reference>
<evidence type="ECO:0000313" key="3">
    <source>
        <dbReference type="Proteomes" id="UP001500902"/>
    </source>
</evidence>
<dbReference type="EMBL" id="BAAAZP010000204">
    <property type="protein sequence ID" value="GAA3709643.1"/>
    <property type="molecule type" value="Genomic_DNA"/>
</dbReference>
<protein>
    <submittedName>
        <fullName evidence="2">Uncharacterized protein</fullName>
    </submittedName>
</protein>
<feature type="chain" id="PRO_5045516790" evidence="1">
    <location>
        <begin position="38"/>
        <end position="390"/>
    </location>
</feature>
<keyword evidence="3" id="KW-1185">Reference proteome</keyword>
<gene>
    <name evidence="2" type="ORF">GCM10022224_088960</name>
</gene>
<dbReference type="RefSeq" id="WP_344893292.1">
    <property type="nucleotide sequence ID" value="NZ_BAAAZP010000204.1"/>
</dbReference>
<comment type="caution">
    <text evidence="2">The sequence shown here is derived from an EMBL/GenBank/DDBJ whole genome shotgun (WGS) entry which is preliminary data.</text>
</comment>
<name>A0ABP7DVH5_9ACTN</name>
<proteinExistence type="predicted"/>
<sequence length="390" mass="42793">MPKTDGYCTMRKVLTLTLAATSTTALLGTLLGAPAVAADRPRELPAEINGGAWTAGHVQGMAIDQRKGYMYFSFTNLLVKTDLAGNLVGSVTGFTGHLGDLDFNSQDGRVYGSLEYKAQESFYIAIFDVDRITSPDMDAQTTDVVKTVYLEEVVADYTADMNGDGRFDGNVGNTPDHRYGCSGIDGVSFGPEFGKKNGGQKLTVAYGVYANTGRQDNDHQVLLQYDIRQWKKYERPLTESEPHKSGPERVDGKYFLYTGNTTYGVQNLEYDEHTGNWMMAVYKGTKPQFPNYPFFMVDGDERPRTGEIAGQPQAERGKLLTLAPGGLQDAATGVRGWQFTGEYGLVSLEKGRYYVAKAGTVTENGVTKHTGQAQLYRWTGQSPTPFEQLG</sequence>
<dbReference type="Proteomes" id="UP001500902">
    <property type="component" value="Unassembled WGS sequence"/>
</dbReference>